<reference evidence="3" key="2">
    <citation type="submission" date="2017-05" db="EMBL/GenBank/DDBJ databases">
        <authorList>
            <consortium name="The Broad Institute Genomics Platform"/>
            <consortium name="The Broad Institute Genomic Center for Infectious Diseases"/>
            <person name="Earl A."/>
            <person name="Manson A."/>
            <person name="Schwartman J."/>
            <person name="Gilmore M."/>
            <person name="Abouelleil A."/>
            <person name="Cao P."/>
            <person name="Chapman S."/>
            <person name="Cusick C."/>
            <person name="Shea T."/>
            <person name="Young S."/>
            <person name="Neafsey D."/>
            <person name="Nusbaum C."/>
            <person name="Birren B."/>
        </authorList>
    </citation>
    <scope>NUCLEOTIDE SEQUENCE</scope>
    <source>
        <strain evidence="3">9E7_DIV0242</strain>
    </source>
</reference>
<evidence type="ECO:0000313" key="2">
    <source>
        <dbReference type="EMBL" id="OTP13691.1"/>
    </source>
</evidence>
<evidence type="ECO:0000313" key="4">
    <source>
        <dbReference type="Proteomes" id="UP000195141"/>
    </source>
</evidence>
<evidence type="ECO:0000256" key="1">
    <source>
        <dbReference type="SAM" id="MobiDB-lite"/>
    </source>
</evidence>
<gene>
    <name evidence="3" type="ORF">A5888_001645</name>
    <name evidence="2" type="ORF">A5888_003169</name>
</gene>
<name>A0A242K461_9ENTE</name>
<keyword evidence="4" id="KW-1185">Reference proteome</keyword>
<feature type="region of interest" description="Disordered" evidence="1">
    <location>
        <begin position="255"/>
        <end position="302"/>
    </location>
</feature>
<protein>
    <recommendedName>
        <fullName evidence="5">Phage replication initiation protein</fullName>
    </recommendedName>
</protein>
<dbReference type="Proteomes" id="UP000195141">
    <property type="component" value="Chromosome"/>
</dbReference>
<organism evidence="2">
    <name type="scientific">Candidatus Enterococcus clewellii</name>
    <dbReference type="NCBI Taxonomy" id="1834193"/>
    <lineage>
        <taxon>Bacteria</taxon>
        <taxon>Bacillati</taxon>
        <taxon>Bacillota</taxon>
        <taxon>Bacilli</taxon>
        <taxon>Lactobacillales</taxon>
        <taxon>Enterococcaceae</taxon>
        <taxon>Enterococcus</taxon>
    </lineage>
</organism>
<proteinExistence type="predicted"/>
<evidence type="ECO:0008006" key="5">
    <source>
        <dbReference type="Google" id="ProtNLM"/>
    </source>
</evidence>
<reference evidence="2" key="1">
    <citation type="submission" date="2017-05" db="EMBL/GenBank/DDBJ databases">
        <title>The Genome Sequence of Enterococcus sp. 9E7_DIV0242.</title>
        <authorList>
            <consortium name="The Broad Institute Genomics Platform"/>
            <consortium name="The Broad Institute Genomic Center for Infectious Diseases"/>
            <person name="Earl A."/>
            <person name="Manson A."/>
            <person name="Schwartman J."/>
            <person name="Gilmore M."/>
            <person name="Abouelleil A."/>
            <person name="Cao P."/>
            <person name="Chapman S."/>
            <person name="Cusick C."/>
            <person name="Shea T."/>
            <person name="Young S."/>
            <person name="Neafsey D."/>
            <person name="Nusbaum C."/>
            <person name="Birren B."/>
        </authorList>
    </citation>
    <scope>NUCLEOTIDE SEQUENCE [LARGE SCALE GENOMIC DNA]</scope>
    <source>
        <strain evidence="2">9E7_DIV0242</strain>
    </source>
</reference>
<dbReference type="EMBL" id="NGMM01000005">
    <property type="protein sequence ID" value="OTP13691.1"/>
    <property type="molecule type" value="Genomic_DNA"/>
</dbReference>
<accession>A0A242K461</accession>
<dbReference type="AlphaFoldDB" id="A0A242K461"/>
<dbReference type="RefSeq" id="WP_249274517.1">
    <property type="nucleotide sequence ID" value="NZ_CP147247.1"/>
</dbReference>
<sequence>MAQRRMFSKKITDTDLFLDMPLSAQCLYFHLNMEADDDGFLGNAKTIRRKIGASEDDLKLLTAKQFIIPFESGVVVIKDWKIHNYIQKDRYNKTMFFEEKERLSVDKNNRYQIMDTECIQDVSEKNEQNSQGRSEVTPEASEPLVNKECVHDGYSLDTQVRLELGKSKDRLDKEIGETASKKQKPKPTRHKYGEYKNVLLSDQDMEKLKEEFPNDWEQRIEKVSGYCASTGKSYKNYLATIRQWAKRDNQLPQRVFSNRQPIRQEKIPDSIANPVPEEKLSAEQQAKIDKQMEDFLNRRGRD</sequence>
<feature type="compositionally biased region" description="Basic and acidic residues" evidence="1">
    <location>
        <begin position="276"/>
        <end position="302"/>
    </location>
</feature>
<evidence type="ECO:0000313" key="3">
    <source>
        <dbReference type="EMBL" id="WYJ89917.1"/>
    </source>
</evidence>
<dbReference type="EMBL" id="CP147247">
    <property type="protein sequence ID" value="WYJ89917.1"/>
    <property type="molecule type" value="Genomic_DNA"/>
</dbReference>
<feature type="region of interest" description="Disordered" evidence="1">
    <location>
        <begin position="120"/>
        <end position="144"/>
    </location>
</feature>
<reference evidence="3" key="3">
    <citation type="submission" date="2024-03" db="EMBL/GenBank/DDBJ databases">
        <title>The Genome Sequence of Enterococcus sp. DIV0242b.</title>
        <authorList>
            <consortium name="The Broad Institute Genomics Platform"/>
            <consortium name="The Broad Institute Microbial Omics Core"/>
            <consortium name="The Broad Institute Genomic Center for Infectious Diseases"/>
            <person name="Earl A."/>
            <person name="Manson A."/>
            <person name="Gilmore M."/>
            <person name="Schwartman J."/>
            <person name="Shea T."/>
            <person name="Abouelleil A."/>
            <person name="Cao P."/>
            <person name="Chapman S."/>
            <person name="Cusick C."/>
            <person name="Young S."/>
            <person name="Neafsey D."/>
            <person name="Nusbaum C."/>
            <person name="Birren B."/>
        </authorList>
    </citation>
    <scope>NUCLEOTIDE SEQUENCE</scope>
    <source>
        <strain evidence="3">9E7_DIV0242</strain>
    </source>
</reference>